<keyword evidence="4 8" id="KW-0812">Transmembrane</keyword>
<dbReference type="InterPro" id="IPR012910">
    <property type="entry name" value="Plug_dom"/>
</dbReference>
<dbReference type="Gene3D" id="2.170.130.10">
    <property type="entry name" value="TonB-dependent receptor, plug domain"/>
    <property type="match status" value="1"/>
</dbReference>
<keyword evidence="5 9" id="KW-0798">TonB box</keyword>
<sequence length="1092" mass="117243">MCCHHFAMRCFAGAIPAISLPQNTGRELMRYFTNAVGVSAIRKGLAFGASATALVFAASPALAQDEAQTESDQIAQELGSSDSGNNIVVTGSRLSIPSGMETATPVTAIDEEEIDNLDPGALIQAMNTLPIFINNDSPNSNAGFFARSGTGNLNLRGLGTNRTLTLLNGRRIAPSTAFGGADINLIPAAMLKGVENVTGGASAAYGTDAVAGVTNFLLDTKFTGLEVNLQAGITERGDGFNYEGSIAYGTPFSDGRGHFLFSAEVNAMDPIFSYKGRDWYKGYGLLDSDADGIDEVWPDVRSSRVTFGGLISGPPGFSFNNFQFNDAGGVSAYQLGVASDGAIGAIDARTSGGSGDDINCGEVCNVWPDTDRYSVFAYADYDLTSNLKIFAQYMRGKSHLFENATPRGSGVGFPTTFTVFSDNFYLNKYYPQVAAAMIGTGTAAAPQYASFSLRKMCSIEDCGALYYEERTTQNIGTAGFEYSFDTDGFFDGWQADGYYQYAESKKVWDQFGLRVDRVFAALDAVDDGTGNPVCRVTLFGSNDFPGCSPVNLFGVGGAGNPTPDGYDYITGMDPGVQIDTPLYFADTGFDLGITDSYTSTNAKRAITTFKQQFAELSFRGQVFDLPAGPISMAFGGSYRKDSIYQINRDQANPSSNHATGHPVLCNGQSPGLRGVSGGDCANTVGTQYSKTSNIQGSADVWEIFGETLIPVFNTGHGQRANLNLAARWADYEGSGQIWSYKGSLDVSIIDDLRLRGTYSRDVRAANLNERFNKTGGIGTVLDPRISQADMTACAAANPPPTSVNCTASYSVTTFSGGNPNVNPEKADTYTAGVVFQPSFFSGFQLSVDWFKVDLKGAIGQVGLAEVARRCYEDNDPLFCGLITESTTDKTPAGGYPLMILVGDQYVNVARSYVEGIDAEMDYSTDVNVFGGENERLSFRAFGTWLFERSNTGAALPSNNFDPVPVHFEGFGSFPKFRATGFVTYNNGPFNINFTGRYLQSTKIQNPATAGAAGITIENNKIPSTFYLDTRMNYDFELSGTDAQVYLSITNLLDKDPPVVATYSFFTANATQTFNALHDVLGRRYTLGLRIKM</sequence>
<evidence type="ECO:0000256" key="6">
    <source>
        <dbReference type="ARBA" id="ARBA00023136"/>
    </source>
</evidence>
<keyword evidence="2 8" id="KW-0813">Transport</keyword>
<dbReference type="InterPro" id="IPR037066">
    <property type="entry name" value="Plug_dom_sf"/>
</dbReference>
<dbReference type="InterPro" id="IPR000531">
    <property type="entry name" value="Beta-barrel_TonB"/>
</dbReference>
<evidence type="ECO:0000256" key="1">
    <source>
        <dbReference type="ARBA" id="ARBA00004571"/>
    </source>
</evidence>
<evidence type="ECO:0000256" key="5">
    <source>
        <dbReference type="ARBA" id="ARBA00023077"/>
    </source>
</evidence>
<dbReference type="InterPro" id="IPR039426">
    <property type="entry name" value="TonB-dep_rcpt-like"/>
</dbReference>
<dbReference type="Pfam" id="PF07715">
    <property type="entry name" value="Plug"/>
    <property type="match status" value="1"/>
</dbReference>
<name>A0A6I4SYH5_9SPHN</name>
<dbReference type="PANTHER" id="PTHR47234:SF2">
    <property type="entry name" value="TONB-DEPENDENT RECEPTOR"/>
    <property type="match status" value="1"/>
</dbReference>
<gene>
    <name evidence="12" type="ORF">GRI89_07285</name>
</gene>
<evidence type="ECO:0000313" key="13">
    <source>
        <dbReference type="Proteomes" id="UP000433652"/>
    </source>
</evidence>
<evidence type="ECO:0000256" key="3">
    <source>
        <dbReference type="ARBA" id="ARBA00022452"/>
    </source>
</evidence>
<dbReference type="EMBL" id="WTYM01000033">
    <property type="protein sequence ID" value="MXO59342.1"/>
    <property type="molecule type" value="Genomic_DNA"/>
</dbReference>
<accession>A0A6I4SYH5</accession>
<dbReference type="Proteomes" id="UP000433652">
    <property type="component" value="Unassembled WGS sequence"/>
</dbReference>
<proteinExistence type="inferred from homology"/>
<organism evidence="12 13">
    <name type="scientific">Croceibacterium salegens</name>
    <dbReference type="NCBI Taxonomy" id="1737568"/>
    <lineage>
        <taxon>Bacteria</taxon>
        <taxon>Pseudomonadati</taxon>
        <taxon>Pseudomonadota</taxon>
        <taxon>Alphaproteobacteria</taxon>
        <taxon>Sphingomonadales</taxon>
        <taxon>Erythrobacteraceae</taxon>
        <taxon>Croceibacterium</taxon>
    </lineage>
</organism>
<dbReference type="InterPro" id="IPR036942">
    <property type="entry name" value="Beta-barrel_TonB_sf"/>
</dbReference>
<dbReference type="Gene3D" id="2.40.170.20">
    <property type="entry name" value="TonB-dependent receptor, beta-barrel domain"/>
    <property type="match status" value="1"/>
</dbReference>
<evidence type="ECO:0000256" key="7">
    <source>
        <dbReference type="ARBA" id="ARBA00023237"/>
    </source>
</evidence>
<comment type="subcellular location">
    <subcellularLocation>
        <location evidence="1 8">Cell outer membrane</location>
        <topology evidence="1 8">Multi-pass membrane protein</topology>
    </subcellularLocation>
</comment>
<keyword evidence="7 8" id="KW-0998">Cell outer membrane</keyword>
<evidence type="ECO:0000259" key="11">
    <source>
        <dbReference type="Pfam" id="PF07715"/>
    </source>
</evidence>
<evidence type="ECO:0000259" key="10">
    <source>
        <dbReference type="Pfam" id="PF00593"/>
    </source>
</evidence>
<evidence type="ECO:0000256" key="8">
    <source>
        <dbReference type="PROSITE-ProRule" id="PRU01360"/>
    </source>
</evidence>
<feature type="domain" description="TonB-dependent receptor-like beta-barrel" evidence="10">
    <location>
        <begin position="472"/>
        <end position="1051"/>
    </location>
</feature>
<evidence type="ECO:0000256" key="2">
    <source>
        <dbReference type="ARBA" id="ARBA00022448"/>
    </source>
</evidence>
<comment type="caution">
    <text evidence="12">The sequence shown here is derived from an EMBL/GenBank/DDBJ whole genome shotgun (WGS) entry which is preliminary data.</text>
</comment>
<evidence type="ECO:0000313" key="12">
    <source>
        <dbReference type="EMBL" id="MXO59342.1"/>
    </source>
</evidence>
<keyword evidence="6 8" id="KW-0472">Membrane</keyword>
<evidence type="ECO:0000256" key="9">
    <source>
        <dbReference type="RuleBase" id="RU003357"/>
    </source>
</evidence>
<dbReference type="GO" id="GO:0009279">
    <property type="term" value="C:cell outer membrane"/>
    <property type="evidence" value="ECO:0007669"/>
    <property type="project" value="UniProtKB-SubCell"/>
</dbReference>
<dbReference type="PANTHER" id="PTHR47234">
    <property type="match status" value="1"/>
</dbReference>
<keyword evidence="12" id="KW-0675">Receptor</keyword>
<evidence type="ECO:0000256" key="4">
    <source>
        <dbReference type="ARBA" id="ARBA00022692"/>
    </source>
</evidence>
<protein>
    <submittedName>
        <fullName evidence="12">TonB-dependent receptor</fullName>
    </submittedName>
</protein>
<dbReference type="Pfam" id="PF00593">
    <property type="entry name" value="TonB_dep_Rec_b-barrel"/>
    <property type="match status" value="1"/>
</dbReference>
<keyword evidence="13" id="KW-1185">Reference proteome</keyword>
<dbReference type="AlphaFoldDB" id="A0A6I4SYH5"/>
<keyword evidence="3 8" id="KW-1134">Transmembrane beta strand</keyword>
<dbReference type="SUPFAM" id="SSF56935">
    <property type="entry name" value="Porins"/>
    <property type="match status" value="1"/>
</dbReference>
<feature type="domain" description="TonB-dependent receptor plug" evidence="11">
    <location>
        <begin position="100"/>
        <end position="213"/>
    </location>
</feature>
<dbReference type="PROSITE" id="PS52016">
    <property type="entry name" value="TONB_DEPENDENT_REC_3"/>
    <property type="match status" value="1"/>
</dbReference>
<reference evidence="12 13" key="1">
    <citation type="submission" date="2019-12" db="EMBL/GenBank/DDBJ databases">
        <title>Genomic-based taxomic classification of the family Erythrobacteraceae.</title>
        <authorList>
            <person name="Xu L."/>
        </authorList>
    </citation>
    <scope>NUCLEOTIDE SEQUENCE [LARGE SCALE GENOMIC DNA]</scope>
    <source>
        <strain evidence="12 13">MCCC 1K01500</strain>
    </source>
</reference>
<comment type="similarity">
    <text evidence="8 9">Belongs to the TonB-dependent receptor family.</text>
</comment>